<evidence type="ECO:0000313" key="1">
    <source>
        <dbReference type="EMBL" id="EMA07286.1"/>
    </source>
</evidence>
<gene>
    <name evidence="1" type="ORF">C436_21450</name>
</gene>
<evidence type="ECO:0000313" key="2">
    <source>
        <dbReference type="Proteomes" id="UP000011659"/>
    </source>
</evidence>
<protein>
    <submittedName>
        <fullName evidence="1">Uncharacterized protein</fullName>
    </submittedName>
</protein>
<sequence length="75" mass="7886">MAAATATALAKSALVQLSSKVRRILRTAVTSGATLILANFRRCQETTLVFCSGTQSHRISLPVATPLMAILALMA</sequence>
<accession>M0JE84</accession>
<reference evidence="1 2" key="1">
    <citation type="journal article" date="2014" name="PLoS Genet.">
        <title>Phylogenetically driven sequencing of extremely halophilic archaea reveals strategies for static and dynamic osmo-response.</title>
        <authorList>
            <person name="Becker E.A."/>
            <person name="Seitzer P.M."/>
            <person name="Tritt A."/>
            <person name="Larsen D."/>
            <person name="Krusor M."/>
            <person name="Yao A.I."/>
            <person name="Wu D."/>
            <person name="Madern D."/>
            <person name="Eisen J.A."/>
            <person name="Darling A.E."/>
            <person name="Facciotti M.T."/>
        </authorList>
    </citation>
    <scope>NUCLEOTIDE SEQUENCE [LARGE SCALE GENOMIC DNA]</scope>
    <source>
        <strain evidence="1 2">ATCC 33800</strain>
    </source>
</reference>
<dbReference type="AlphaFoldDB" id="M0JE84"/>
<keyword evidence="2" id="KW-1185">Reference proteome</keyword>
<dbReference type="EMBL" id="AOLR01000073">
    <property type="protein sequence ID" value="EMA07286.1"/>
    <property type="molecule type" value="Genomic_DNA"/>
</dbReference>
<name>M0JE84_9EURY</name>
<comment type="caution">
    <text evidence="1">The sequence shown here is derived from an EMBL/GenBank/DDBJ whole genome shotgun (WGS) entry which is preliminary data.</text>
</comment>
<organism evidence="1 2">
    <name type="scientific">Haloarcula marismortui ATCC 33800</name>
    <dbReference type="NCBI Taxonomy" id="662476"/>
    <lineage>
        <taxon>Archaea</taxon>
        <taxon>Methanobacteriati</taxon>
        <taxon>Methanobacteriota</taxon>
        <taxon>Stenosarchaea group</taxon>
        <taxon>Halobacteria</taxon>
        <taxon>Halobacteriales</taxon>
        <taxon>Haloarculaceae</taxon>
        <taxon>Haloarcula</taxon>
    </lineage>
</organism>
<dbReference type="Proteomes" id="UP000011659">
    <property type="component" value="Unassembled WGS sequence"/>
</dbReference>
<proteinExistence type="predicted"/>